<evidence type="ECO:0000313" key="1">
    <source>
        <dbReference type="EMBL" id="OMJ73171.1"/>
    </source>
</evidence>
<proteinExistence type="predicted"/>
<comment type="caution">
    <text evidence="1">The sequence shown here is derived from an EMBL/GenBank/DDBJ whole genome shotgun (WGS) entry which is preliminary data.</text>
</comment>
<reference evidence="1 2" key="1">
    <citation type="submission" date="2016-11" db="EMBL/GenBank/DDBJ databases">
        <title>The macronuclear genome of Stentor coeruleus: a giant cell with tiny introns.</title>
        <authorList>
            <person name="Slabodnick M."/>
            <person name="Ruby J.G."/>
            <person name="Reiff S.B."/>
            <person name="Swart E.C."/>
            <person name="Gosai S."/>
            <person name="Prabakaran S."/>
            <person name="Witkowska E."/>
            <person name="Larue G.E."/>
            <person name="Fisher S."/>
            <person name="Freeman R.M."/>
            <person name="Gunawardena J."/>
            <person name="Chu W."/>
            <person name="Stover N.A."/>
            <person name="Gregory B.D."/>
            <person name="Nowacki M."/>
            <person name="Derisi J."/>
            <person name="Roy S.W."/>
            <person name="Marshall W.F."/>
            <person name="Sood P."/>
        </authorList>
    </citation>
    <scope>NUCLEOTIDE SEQUENCE [LARGE SCALE GENOMIC DNA]</scope>
    <source>
        <strain evidence="1">WM001</strain>
    </source>
</reference>
<gene>
    <name evidence="1" type="ORF">SteCoe_28209</name>
</gene>
<protein>
    <submittedName>
        <fullName evidence="1">Uncharacterized protein</fullName>
    </submittedName>
</protein>
<evidence type="ECO:0000313" key="2">
    <source>
        <dbReference type="Proteomes" id="UP000187209"/>
    </source>
</evidence>
<keyword evidence="2" id="KW-1185">Reference proteome</keyword>
<organism evidence="1 2">
    <name type="scientific">Stentor coeruleus</name>
    <dbReference type="NCBI Taxonomy" id="5963"/>
    <lineage>
        <taxon>Eukaryota</taxon>
        <taxon>Sar</taxon>
        <taxon>Alveolata</taxon>
        <taxon>Ciliophora</taxon>
        <taxon>Postciliodesmatophora</taxon>
        <taxon>Heterotrichea</taxon>
        <taxon>Heterotrichida</taxon>
        <taxon>Stentoridae</taxon>
        <taxon>Stentor</taxon>
    </lineage>
</organism>
<dbReference type="AlphaFoldDB" id="A0A1R2B8Q8"/>
<dbReference type="EMBL" id="MPUH01000841">
    <property type="protein sequence ID" value="OMJ73171.1"/>
    <property type="molecule type" value="Genomic_DNA"/>
</dbReference>
<dbReference type="Proteomes" id="UP000187209">
    <property type="component" value="Unassembled WGS sequence"/>
</dbReference>
<accession>A0A1R2B8Q8</accession>
<name>A0A1R2B8Q8_9CILI</name>
<sequence length="363" mass="41897">MKLYQVEISQNSMLDLNAFIAIENSFKKFYKTSSIQQVTLYNYINSNILKKYIEYFDNHNKSIEKLWELSISNILCIYERILNENNSCIKIVKISEESLRKLETSSDLVLLNLITVNYQTKLIVFLLSENYPIVSLHAFPTSFCVYNKKFSLSGIILTKGSVNISLRPKNSVWKVKNPIQLSNKLETFDDALKRNIKSGFIPTAYFYMITSLENQDERPSFLNLERLSSCNQKYDDQNYLKTKCHSQMVIKEKILKAMENDESLNAYKKRTPVKTINERNAYIAENIKEKNFRKSEGAAQAMIKAKAQGPPKLVLKNVSQQGPRQLSIIKPSVTSTNILETKSNDKKIQIEEEKTSASTRYLN</sequence>